<proteinExistence type="predicted"/>
<keyword evidence="2" id="KW-1185">Reference proteome</keyword>
<sequence>MSKEYITEDPFSYLFLRKAGTKYPGAGNLGGKRHKVAYDEREIFVHVRQKRTK</sequence>
<organism evidence="1 2">
    <name type="scientific">Zongyangia hominis</name>
    <dbReference type="NCBI Taxonomy" id="2763677"/>
    <lineage>
        <taxon>Bacteria</taxon>
        <taxon>Bacillati</taxon>
        <taxon>Bacillota</taxon>
        <taxon>Clostridia</taxon>
        <taxon>Eubacteriales</taxon>
        <taxon>Oscillospiraceae</taxon>
        <taxon>Zongyangia</taxon>
    </lineage>
</organism>
<dbReference type="AlphaFoldDB" id="A0A926EE50"/>
<protein>
    <submittedName>
        <fullName evidence="1">Uncharacterized protein</fullName>
    </submittedName>
</protein>
<evidence type="ECO:0000313" key="1">
    <source>
        <dbReference type="EMBL" id="MBC8570754.1"/>
    </source>
</evidence>
<reference evidence="1" key="1">
    <citation type="submission" date="2020-08" db="EMBL/GenBank/DDBJ databases">
        <title>Genome public.</title>
        <authorList>
            <person name="Liu C."/>
            <person name="Sun Q."/>
        </authorList>
    </citation>
    <scope>NUCLEOTIDE SEQUENCE</scope>
    <source>
        <strain evidence="1">NSJ-54</strain>
    </source>
</reference>
<dbReference type="EMBL" id="JACRTC010000005">
    <property type="protein sequence ID" value="MBC8570754.1"/>
    <property type="molecule type" value="Genomic_DNA"/>
</dbReference>
<dbReference type="Proteomes" id="UP000660861">
    <property type="component" value="Unassembled WGS sequence"/>
</dbReference>
<gene>
    <name evidence="1" type="ORF">H8709_07930</name>
</gene>
<evidence type="ECO:0000313" key="2">
    <source>
        <dbReference type="Proteomes" id="UP000660861"/>
    </source>
</evidence>
<comment type="caution">
    <text evidence="1">The sequence shown here is derived from an EMBL/GenBank/DDBJ whole genome shotgun (WGS) entry which is preliminary data.</text>
</comment>
<accession>A0A926EE50</accession>
<name>A0A926EE50_9FIRM</name>